<sequence>MQQPLLTRSVHTSQKFTFQRRRSFILHMRSVLKLTMLLGCCKKSQLGRSEEVPYCRCWFMGPLSCGQLLQLSDIVLHIMFAECLQDVP</sequence>
<organism evidence="1 2">
    <name type="scientific">Datura stramonium</name>
    <name type="common">Jimsonweed</name>
    <name type="synonym">Common thornapple</name>
    <dbReference type="NCBI Taxonomy" id="4076"/>
    <lineage>
        <taxon>Eukaryota</taxon>
        <taxon>Viridiplantae</taxon>
        <taxon>Streptophyta</taxon>
        <taxon>Embryophyta</taxon>
        <taxon>Tracheophyta</taxon>
        <taxon>Spermatophyta</taxon>
        <taxon>Magnoliopsida</taxon>
        <taxon>eudicotyledons</taxon>
        <taxon>Gunneridae</taxon>
        <taxon>Pentapetalae</taxon>
        <taxon>asterids</taxon>
        <taxon>lamiids</taxon>
        <taxon>Solanales</taxon>
        <taxon>Solanaceae</taxon>
        <taxon>Solanoideae</taxon>
        <taxon>Datureae</taxon>
        <taxon>Datura</taxon>
    </lineage>
</organism>
<dbReference type="Proteomes" id="UP000823775">
    <property type="component" value="Unassembled WGS sequence"/>
</dbReference>
<name>A0ABS8V3U5_DATST</name>
<evidence type="ECO:0000313" key="1">
    <source>
        <dbReference type="EMBL" id="MCD9640913.1"/>
    </source>
</evidence>
<protein>
    <submittedName>
        <fullName evidence="1">Uncharacterized protein</fullName>
    </submittedName>
</protein>
<reference evidence="1 2" key="1">
    <citation type="journal article" date="2021" name="BMC Genomics">
        <title>Datura genome reveals duplications of psychoactive alkaloid biosynthetic genes and high mutation rate following tissue culture.</title>
        <authorList>
            <person name="Rajewski A."/>
            <person name="Carter-House D."/>
            <person name="Stajich J."/>
            <person name="Litt A."/>
        </authorList>
    </citation>
    <scope>NUCLEOTIDE SEQUENCE [LARGE SCALE GENOMIC DNA]</scope>
    <source>
        <strain evidence="1">AR-01</strain>
    </source>
</reference>
<comment type="caution">
    <text evidence="1">The sequence shown here is derived from an EMBL/GenBank/DDBJ whole genome shotgun (WGS) entry which is preliminary data.</text>
</comment>
<evidence type="ECO:0000313" key="2">
    <source>
        <dbReference type="Proteomes" id="UP000823775"/>
    </source>
</evidence>
<dbReference type="EMBL" id="JACEIK010003237">
    <property type="protein sequence ID" value="MCD9640913.1"/>
    <property type="molecule type" value="Genomic_DNA"/>
</dbReference>
<accession>A0ABS8V3U5</accession>
<proteinExistence type="predicted"/>
<keyword evidence="2" id="KW-1185">Reference proteome</keyword>
<gene>
    <name evidence="1" type="ORF">HAX54_026649</name>
</gene>